<proteinExistence type="predicted"/>
<evidence type="ECO:0000313" key="3">
    <source>
        <dbReference type="Proteomes" id="UP000187059"/>
    </source>
</evidence>
<dbReference type="AlphaFoldDB" id="A0A1P8USJ3"/>
<dbReference type="InterPro" id="IPR024510">
    <property type="entry name" value="DUF2589"/>
</dbReference>
<evidence type="ECO:0000256" key="1">
    <source>
        <dbReference type="SAM" id="MobiDB-lite"/>
    </source>
</evidence>
<protein>
    <submittedName>
        <fullName evidence="2">Putative DUF2589 protein</fullName>
    </submittedName>
</protein>
<accession>A0A1P8USJ3</accession>
<reference evidence="2 3" key="1">
    <citation type="submission" date="2016-04" db="EMBL/GenBank/DDBJ databases">
        <title>Deep-sea bacteria in the southern Pacific.</title>
        <authorList>
            <person name="Tang K."/>
        </authorList>
    </citation>
    <scope>NUCLEOTIDE SEQUENCE [LARGE SCALE GENOMIC DNA]</scope>
    <source>
        <strain evidence="2 3">JLT2014</strain>
    </source>
</reference>
<sequence>MAKAPATNGDGNGSGGGGGTEIGNELSGVPLEYLIGAPLAAAIKAQKQLGHEMINFINMLAYGKEGATGNAGNKTVMTLPLELERPVTEADGSISTHKVTVAPPVLGLVPIPSLLIESVDINFTMEINSVTGSKENQDTETNVNAKAEANGLFYSGSLEVSGKVATQRENTRSTDKSAKYDITVHASQQPPTEGMARLMDLLASAVEPISTTKA</sequence>
<dbReference type="KEGG" id="paby:Ga0080574_TMP1993"/>
<keyword evidence="3" id="KW-1185">Reference proteome</keyword>
<name>A0A1P8USJ3_9RHOB</name>
<dbReference type="OrthoDB" id="1043330at2"/>
<dbReference type="Proteomes" id="UP000187059">
    <property type="component" value="Chromosome"/>
</dbReference>
<evidence type="ECO:0000313" key="2">
    <source>
        <dbReference type="EMBL" id="APZ52327.1"/>
    </source>
</evidence>
<feature type="region of interest" description="Disordered" evidence="1">
    <location>
        <begin position="1"/>
        <end position="21"/>
    </location>
</feature>
<dbReference type="EMBL" id="CP015093">
    <property type="protein sequence ID" value="APZ52327.1"/>
    <property type="molecule type" value="Genomic_DNA"/>
</dbReference>
<organism evidence="2 3">
    <name type="scientific">Salipiger abyssi</name>
    <dbReference type="NCBI Taxonomy" id="1250539"/>
    <lineage>
        <taxon>Bacteria</taxon>
        <taxon>Pseudomonadati</taxon>
        <taxon>Pseudomonadota</taxon>
        <taxon>Alphaproteobacteria</taxon>
        <taxon>Rhodobacterales</taxon>
        <taxon>Roseobacteraceae</taxon>
        <taxon>Salipiger</taxon>
    </lineage>
</organism>
<dbReference type="Pfam" id="PF11655">
    <property type="entry name" value="DUF2589"/>
    <property type="match status" value="1"/>
</dbReference>
<gene>
    <name evidence="2" type="ORF">Ga0080574_TMP1993</name>
</gene>
<feature type="compositionally biased region" description="Gly residues" evidence="1">
    <location>
        <begin position="10"/>
        <end position="21"/>
    </location>
</feature>
<dbReference type="RefSeq" id="WP_083716812.1">
    <property type="nucleotide sequence ID" value="NZ_CP015093.1"/>
</dbReference>